<dbReference type="InterPro" id="IPR050468">
    <property type="entry name" value="Cuticle_Struct_Prot"/>
</dbReference>
<dbReference type="GO" id="GO:0062129">
    <property type="term" value="C:chitin-based extracellular matrix"/>
    <property type="evidence" value="ECO:0007669"/>
    <property type="project" value="TreeGrafter"/>
</dbReference>
<dbReference type="Proteomes" id="UP001231518">
    <property type="component" value="Chromosome 6"/>
</dbReference>
<dbReference type="Pfam" id="PF00379">
    <property type="entry name" value="Chitin_bind_4"/>
    <property type="match status" value="1"/>
</dbReference>
<dbReference type="PANTHER" id="PTHR10380:SF224">
    <property type="entry name" value="CUTICULAR PROTEIN 12A"/>
    <property type="match status" value="1"/>
</dbReference>
<accession>A0AAD8DZL8</accession>
<dbReference type="GO" id="GO:0008010">
    <property type="term" value="F:structural constituent of chitin-based larval cuticle"/>
    <property type="evidence" value="ECO:0007669"/>
    <property type="project" value="TreeGrafter"/>
</dbReference>
<keyword evidence="2" id="KW-0193">Cuticle</keyword>
<proteinExistence type="predicted"/>
<dbReference type="PROSITE" id="PS51155">
    <property type="entry name" value="CHIT_BIND_RR_2"/>
    <property type="match status" value="1"/>
</dbReference>
<protein>
    <submittedName>
        <fullName evidence="4">Uncharacterized protein</fullName>
    </submittedName>
</protein>
<evidence type="ECO:0000313" key="5">
    <source>
        <dbReference type="Proteomes" id="UP001231518"/>
    </source>
</evidence>
<dbReference type="AlphaFoldDB" id="A0AAD8DZL8"/>
<gene>
    <name evidence="4" type="ORF">PYW07_015503</name>
</gene>
<dbReference type="EMBL" id="JARGEI010000004">
    <property type="protein sequence ID" value="KAJ8732904.1"/>
    <property type="molecule type" value="Genomic_DNA"/>
</dbReference>
<sequence length="159" mass="18073">MDAIFKVFLMLSILAQAYTAPRSPRLTLAENAPNYVYNNFDGNPQNVLSFGYDVADPATGNNQYRHEERHPNGTVVGRYGYVDPYGRPVKYKYVADEFGYRVYSDEATQRPAPMQLAHEPTEPSITWTRPPKPNKNTVFHDIVEQLGTLISNSNFIKKV</sequence>
<keyword evidence="1 3" id="KW-0732">Signal</keyword>
<evidence type="ECO:0000256" key="1">
    <source>
        <dbReference type="ARBA" id="ARBA00022729"/>
    </source>
</evidence>
<feature type="chain" id="PRO_5042026120" evidence="3">
    <location>
        <begin position="20"/>
        <end position="159"/>
    </location>
</feature>
<comment type="caution">
    <text evidence="4">The sequence shown here is derived from an EMBL/GenBank/DDBJ whole genome shotgun (WGS) entry which is preliminary data.</text>
</comment>
<name>A0AAD8DZL8_MYTSE</name>
<organism evidence="4 5">
    <name type="scientific">Mythimna separata</name>
    <name type="common">Oriental armyworm</name>
    <name type="synonym">Pseudaletia separata</name>
    <dbReference type="NCBI Taxonomy" id="271217"/>
    <lineage>
        <taxon>Eukaryota</taxon>
        <taxon>Metazoa</taxon>
        <taxon>Ecdysozoa</taxon>
        <taxon>Arthropoda</taxon>
        <taxon>Hexapoda</taxon>
        <taxon>Insecta</taxon>
        <taxon>Pterygota</taxon>
        <taxon>Neoptera</taxon>
        <taxon>Endopterygota</taxon>
        <taxon>Lepidoptera</taxon>
        <taxon>Glossata</taxon>
        <taxon>Ditrysia</taxon>
        <taxon>Noctuoidea</taxon>
        <taxon>Noctuidae</taxon>
        <taxon>Noctuinae</taxon>
        <taxon>Hadenini</taxon>
        <taxon>Mythimna</taxon>
    </lineage>
</organism>
<evidence type="ECO:0000313" key="4">
    <source>
        <dbReference type="EMBL" id="KAJ8732904.1"/>
    </source>
</evidence>
<evidence type="ECO:0000256" key="3">
    <source>
        <dbReference type="SAM" id="SignalP"/>
    </source>
</evidence>
<feature type="signal peptide" evidence="3">
    <location>
        <begin position="1"/>
        <end position="19"/>
    </location>
</feature>
<reference evidence="4" key="1">
    <citation type="submission" date="2023-03" db="EMBL/GenBank/DDBJ databases">
        <title>Chromosome-level genomes of two armyworms, Mythimna separata and Mythimna loreyi, provide insights into the biosynthesis and reception of sex pheromones.</title>
        <authorList>
            <person name="Zhao H."/>
        </authorList>
    </citation>
    <scope>NUCLEOTIDE SEQUENCE</scope>
    <source>
        <strain evidence="4">BeijingLab</strain>
        <tissue evidence="4">Pupa</tissue>
    </source>
</reference>
<evidence type="ECO:0000256" key="2">
    <source>
        <dbReference type="PROSITE-ProRule" id="PRU00497"/>
    </source>
</evidence>
<dbReference type="PANTHER" id="PTHR10380">
    <property type="entry name" value="CUTICLE PROTEIN"/>
    <property type="match status" value="1"/>
</dbReference>
<dbReference type="InterPro" id="IPR000618">
    <property type="entry name" value="Insect_cuticle"/>
</dbReference>
<keyword evidence="5" id="KW-1185">Reference proteome</keyword>